<keyword evidence="2 11" id="KW-0963">Cytoplasm</keyword>
<keyword evidence="15" id="KW-1185">Reference proteome</keyword>
<accession>A0A1B2HZ63</accession>
<dbReference type="GO" id="GO:0005524">
    <property type="term" value="F:ATP binding"/>
    <property type="evidence" value="ECO:0007669"/>
    <property type="project" value="UniProtKB-UniRule"/>
</dbReference>
<evidence type="ECO:0000313" key="14">
    <source>
        <dbReference type="EMBL" id="ANZ43002.1"/>
    </source>
</evidence>
<feature type="binding site" evidence="11">
    <location>
        <position position="36"/>
    </location>
    <ligand>
        <name>L-tyrosine</name>
        <dbReference type="ChEBI" id="CHEBI:58315"/>
    </ligand>
</feature>
<dbReference type="AlphaFoldDB" id="A0A1B2HZ63"/>
<name>A0A1B2HZ63_9PSEU</name>
<dbReference type="PANTHER" id="PTHR11766">
    <property type="entry name" value="TYROSYL-TRNA SYNTHETASE"/>
    <property type="match status" value="1"/>
</dbReference>
<reference evidence="14 15" key="1">
    <citation type="submission" date="2016-07" db="EMBL/GenBank/DDBJ databases">
        <title>Complete genome sequence of the Lentzea guizhouensis DHS C013.</title>
        <authorList>
            <person name="Cao C."/>
        </authorList>
    </citation>
    <scope>NUCLEOTIDE SEQUENCE [LARGE SCALE GENOMIC DNA]</scope>
    <source>
        <strain evidence="14 15">DHS C013</strain>
    </source>
</reference>
<dbReference type="CDD" id="cd00805">
    <property type="entry name" value="TyrRS_core"/>
    <property type="match status" value="1"/>
</dbReference>
<dbReference type="InterPro" id="IPR002305">
    <property type="entry name" value="aa-tRNA-synth_Ic"/>
</dbReference>
<keyword evidence="8 11" id="KW-0030">Aminoacyl-tRNA synthetase</keyword>
<protein>
    <recommendedName>
        <fullName evidence="11">Tyrosine--tRNA ligase</fullName>
        <ecNumber evidence="11">6.1.1.1</ecNumber>
    </recommendedName>
    <alternativeName>
        <fullName evidence="11">Tyrosyl-tRNA synthetase</fullName>
        <shortName evidence="11">TyrRS</shortName>
    </alternativeName>
</protein>
<dbReference type="STRING" id="1586287.BBK82_24650"/>
<dbReference type="EC" id="6.1.1.1" evidence="11"/>
<dbReference type="GO" id="GO:0003723">
    <property type="term" value="F:RNA binding"/>
    <property type="evidence" value="ECO:0007669"/>
    <property type="project" value="UniProtKB-KW"/>
</dbReference>
<dbReference type="InterPro" id="IPR014729">
    <property type="entry name" value="Rossmann-like_a/b/a_fold"/>
</dbReference>
<keyword evidence="6 12" id="KW-0694">RNA-binding</keyword>
<evidence type="ECO:0000256" key="6">
    <source>
        <dbReference type="ARBA" id="ARBA00022884"/>
    </source>
</evidence>
<dbReference type="NCBIfam" id="TIGR00234">
    <property type="entry name" value="tyrS"/>
    <property type="match status" value="1"/>
</dbReference>
<comment type="catalytic activity">
    <reaction evidence="9 11">
        <text>tRNA(Tyr) + L-tyrosine + ATP = L-tyrosyl-tRNA(Tyr) + AMP + diphosphate + H(+)</text>
        <dbReference type="Rhea" id="RHEA:10220"/>
        <dbReference type="Rhea" id="RHEA-COMP:9706"/>
        <dbReference type="Rhea" id="RHEA-COMP:9707"/>
        <dbReference type="ChEBI" id="CHEBI:15378"/>
        <dbReference type="ChEBI" id="CHEBI:30616"/>
        <dbReference type="ChEBI" id="CHEBI:33019"/>
        <dbReference type="ChEBI" id="CHEBI:58315"/>
        <dbReference type="ChEBI" id="CHEBI:78442"/>
        <dbReference type="ChEBI" id="CHEBI:78536"/>
        <dbReference type="ChEBI" id="CHEBI:456215"/>
        <dbReference type="EC" id="6.1.1.1"/>
    </reaction>
</comment>
<evidence type="ECO:0000256" key="5">
    <source>
        <dbReference type="ARBA" id="ARBA00022840"/>
    </source>
</evidence>
<dbReference type="Gene3D" id="3.40.50.620">
    <property type="entry name" value="HUPs"/>
    <property type="match status" value="1"/>
</dbReference>
<evidence type="ECO:0000256" key="7">
    <source>
        <dbReference type="ARBA" id="ARBA00022917"/>
    </source>
</evidence>
<evidence type="ECO:0000256" key="4">
    <source>
        <dbReference type="ARBA" id="ARBA00022741"/>
    </source>
</evidence>
<evidence type="ECO:0000256" key="10">
    <source>
        <dbReference type="ARBA" id="ARBA00060965"/>
    </source>
</evidence>
<comment type="subunit">
    <text evidence="11">Homodimer.</text>
</comment>
<dbReference type="HAMAP" id="MF_02006">
    <property type="entry name" value="Tyr_tRNA_synth_type1"/>
    <property type="match status" value="1"/>
</dbReference>
<dbReference type="OrthoDB" id="9804243at2"/>
<dbReference type="PROSITE" id="PS50889">
    <property type="entry name" value="S4"/>
    <property type="match status" value="1"/>
</dbReference>
<dbReference type="PROSITE" id="PS00178">
    <property type="entry name" value="AA_TRNA_LIGASE_I"/>
    <property type="match status" value="1"/>
</dbReference>
<dbReference type="FunFam" id="3.40.50.620:FF:000008">
    <property type="entry name" value="Tyrosine--tRNA ligase"/>
    <property type="match status" value="1"/>
</dbReference>
<gene>
    <name evidence="11" type="primary">tyrS</name>
    <name evidence="14" type="ORF">BBK82_24650</name>
</gene>
<dbReference type="Pfam" id="PF22421">
    <property type="entry name" value="SYY_C-terminal"/>
    <property type="match status" value="1"/>
</dbReference>
<keyword evidence="7 11" id="KW-0648">Protein biosynthesis</keyword>
<keyword evidence="3 11" id="KW-0436">Ligase</keyword>
<evidence type="ECO:0000313" key="15">
    <source>
        <dbReference type="Proteomes" id="UP000093053"/>
    </source>
</evidence>
<dbReference type="CDD" id="cd00165">
    <property type="entry name" value="S4"/>
    <property type="match status" value="1"/>
</dbReference>
<dbReference type="PANTHER" id="PTHR11766:SF0">
    <property type="entry name" value="TYROSINE--TRNA LIGASE, MITOCHONDRIAL"/>
    <property type="match status" value="1"/>
</dbReference>
<sequence length="424" mass="46679">MSEHILDELSWRGLIATSTDLDALRKDLDAGPLTLYCGFDPTAPSLHAGNLVPLLMLSRFQRAGNRPIVLAGGATGMIGDPRDTGERTLNSLDTVAEWADRIRGQLERFVEFGSSATGAVVENNLNWTGQVTALEFLRDVGKHFSINVMLSRETVKRRLESDGMSYTEFSYLLLQSNDYLELNRKYGTSLQIGGSDQWGNIVGGVDLIRRVEGKHVHALTAPLVTDAEGRKFGKSTGGGNVWLDPEMTSPYAWYQYFVNVGDADVLRYLRLFTFLTREELDALEKETAEKPHLRSAQKRLAQEFTDLVHGERATQQVILASSALFGRGELRELDAPVLEAALAEAPAGEVRLADEPTIVDLLIAGGLADSRGAARRTVNEGGAYVNNAKVTDEEWKPSSSDLLHGKWLVLRRGKRNNAGVRVEL</sequence>
<dbReference type="InterPro" id="IPR002307">
    <property type="entry name" value="Tyr-tRNA-ligase"/>
</dbReference>
<evidence type="ECO:0000259" key="13">
    <source>
        <dbReference type="SMART" id="SM00363"/>
    </source>
</evidence>
<evidence type="ECO:0000256" key="2">
    <source>
        <dbReference type="ARBA" id="ARBA00022490"/>
    </source>
</evidence>
<comment type="subcellular location">
    <subcellularLocation>
        <location evidence="1 11">Cytoplasm</location>
    </subcellularLocation>
</comment>
<evidence type="ECO:0000256" key="1">
    <source>
        <dbReference type="ARBA" id="ARBA00004496"/>
    </source>
</evidence>
<feature type="short sequence motif" description="'HIGH' region" evidence="11">
    <location>
        <begin position="41"/>
        <end position="50"/>
    </location>
</feature>
<evidence type="ECO:0000256" key="3">
    <source>
        <dbReference type="ARBA" id="ARBA00022598"/>
    </source>
</evidence>
<dbReference type="InterPro" id="IPR036986">
    <property type="entry name" value="S4_RNA-bd_sf"/>
</dbReference>
<dbReference type="InterPro" id="IPR054608">
    <property type="entry name" value="SYY-like_C"/>
</dbReference>
<evidence type="ECO:0000256" key="8">
    <source>
        <dbReference type="ARBA" id="ARBA00023146"/>
    </source>
</evidence>
<feature type="binding site" evidence="11">
    <location>
        <position position="175"/>
    </location>
    <ligand>
        <name>L-tyrosine</name>
        <dbReference type="ChEBI" id="CHEBI:58315"/>
    </ligand>
</feature>
<dbReference type="PRINTS" id="PR01040">
    <property type="entry name" value="TRNASYNTHTYR"/>
</dbReference>
<dbReference type="GO" id="GO:0005829">
    <property type="term" value="C:cytosol"/>
    <property type="evidence" value="ECO:0007669"/>
    <property type="project" value="TreeGrafter"/>
</dbReference>
<keyword evidence="4 11" id="KW-0547">Nucleotide-binding</keyword>
<dbReference type="Gene3D" id="3.10.290.10">
    <property type="entry name" value="RNA-binding S4 domain"/>
    <property type="match status" value="1"/>
</dbReference>
<dbReference type="InterPro" id="IPR001412">
    <property type="entry name" value="aa-tRNA-synth_I_CS"/>
</dbReference>
<organism evidence="14 15">
    <name type="scientific">Lentzea guizhouensis</name>
    <dbReference type="NCBI Taxonomy" id="1586287"/>
    <lineage>
        <taxon>Bacteria</taxon>
        <taxon>Bacillati</taxon>
        <taxon>Actinomycetota</taxon>
        <taxon>Actinomycetes</taxon>
        <taxon>Pseudonocardiales</taxon>
        <taxon>Pseudonocardiaceae</taxon>
        <taxon>Lentzea</taxon>
    </lineage>
</organism>
<comment type="function">
    <text evidence="11">Catalyzes the attachment of tyrosine to tRNA(Tyr) in a two-step reaction: tyrosine is first activated by ATP to form Tyr-AMP and then transferred to the acceptor end of tRNA(Tyr).</text>
</comment>
<evidence type="ECO:0000256" key="9">
    <source>
        <dbReference type="ARBA" id="ARBA00048248"/>
    </source>
</evidence>
<comment type="similarity">
    <text evidence="10 11">Belongs to the class-I aminoacyl-tRNA synthetase family. TyrS type 1 subfamily.</text>
</comment>
<dbReference type="RefSeq" id="WP_065921324.1">
    <property type="nucleotide sequence ID" value="NZ_CP016793.1"/>
</dbReference>
<keyword evidence="5 11" id="KW-0067">ATP-binding</keyword>
<dbReference type="SMART" id="SM00363">
    <property type="entry name" value="S4"/>
    <property type="match status" value="1"/>
</dbReference>
<feature type="binding site" evidence="11">
    <location>
        <position position="234"/>
    </location>
    <ligand>
        <name>ATP</name>
        <dbReference type="ChEBI" id="CHEBI:30616"/>
    </ligand>
</feature>
<dbReference type="GO" id="GO:0004831">
    <property type="term" value="F:tyrosine-tRNA ligase activity"/>
    <property type="evidence" value="ECO:0007669"/>
    <property type="project" value="UniProtKB-UniRule"/>
</dbReference>
<dbReference type="InterPro" id="IPR024088">
    <property type="entry name" value="Tyr-tRNA-ligase_bac-type"/>
</dbReference>
<dbReference type="Gene3D" id="1.10.240.10">
    <property type="entry name" value="Tyrosyl-Transfer RNA Synthetase"/>
    <property type="match status" value="1"/>
</dbReference>
<dbReference type="Pfam" id="PF00579">
    <property type="entry name" value="tRNA-synt_1b"/>
    <property type="match status" value="1"/>
</dbReference>
<feature type="binding site" evidence="11">
    <location>
        <position position="171"/>
    </location>
    <ligand>
        <name>L-tyrosine</name>
        <dbReference type="ChEBI" id="CHEBI:58315"/>
    </ligand>
</feature>
<dbReference type="KEGG" id="led:BBK82_24650"/>
<dbReference type="GO" id="GO:0006437">
    <property type="term" value="P:tyrosyl-tRNA aminoacylation"/>
    <property type="evidence" value="ECO:0007669"/>
    <property type="project" value="UniProtKB-UniRule"/>
</dbReference>
<dbReference type="SUPFAM" id="SSF55174">
    <property type="entry name" value="Alpha-L RNA-binding motif"/>
    <property type="match status" value="1"/>
</dbReference>
<proteinExistence type="inferred from homology"/>
<evidence type="ECO:0000256" key="11">
    <source>
        <dbReference type="HAMAP-Rule" id="MF_02006"/>
    </source>
</evidence>
<dbReference type="Proteomes" id="UP000093053">
    <property type="component" value="Chromosome"/>
</dbReference>
<feature type="short sequence motif" description="'KMSKS' region" evidence="11">
    <location>
        <begin position="231"/>
        <end position="235"/>
    </location>
</feature>
<dbReference type="SUPFAM" id="SSF52374">
    <property type="entry name" value="Nucleotidylyl transferase"/>
    <property type="match status" value="1"/>
</dbReference>
<dbReference type="GO" id="GO:0042803">
    <property type="term" value="F:protein homodimerization activity"/>
    <property type="evidence" value="ECO:0007669"/>
    <property type="project" value="UniProtKB-ARBA"/>
</dbReference>
<dbReference type="EMBL" id="CP016793">
    <property type="protein sequence ID" value="ANZ43002.1"/>
    <property type="molecule type" value="Genomic_DNA"/>
</dbReference>
<dbReference type="InterPro" id="IPR002942">
    <property type="entry name" value="S4_RNA-bd"/>
</dbReference>
<dbReference type="FunFam" id="1.10.240.10:FF:000001">
    <property type="entry name" value="Tyrosine--tRNA ligase"/>
    <property type="match status" value="1"/>
</dbReference>
<evidence type="ECO:0000256" key="12">
    <source>
        <dbReference type="PROSITE-ProRule" id="PRU00182"/>
    </source>
</evidence>
<feature type="domain" description="RNA-binding S4" evidence="13">
    <location>
        <begin position="357"/>
        <end position="418"/>
    </location>
</feature>
<dbReference type="FunFam" id="3.10.290.10:FF:000014">
    <property type="entry name" value="Tyrosine--tRNA ligase"/>
    <property type="match status" value="1"/>
</dbReference>
<dbReference type="InterPro" id="IPR024107">
    <property type="entry name" value="Tyr-tRNA-ligase_bac_1"/>
</dbReference>